<evidence type="ECO:0000313" key="12">
    <source>
        <dbReference type="EMBL" id="CUI15885.1"/>
    </source>
</evidence>
<dbReference type="Gene3D" id="3.40.50.300">
    <property type="entry name" value="P-loop containing nucleotide triphosphate hydrolases"/>
    <property type="match status" value="1"/>
</dbReference>
<dbReference type="SUPFAM" id="SSF52540">
    <property type="entry name" value="P-loop containing nucleoside triphosphate hydrolases"/>
    <property type="match status" value="1"/>
</dbReference>
<dbReference type="GO" id="GO:0005525">
    <property type="term" value="F:GTP binding"/>
    <property type="evidence" value="ECO:0007669"/>
    <property type="project" value="UniProtKB-UniRule"/>
</dbReference>
<evidence type="ECO:0000256" key="3">
    <source>
        <dbReference type="ARBA" id="ARBA00022618"/>
    </source>
</evidence>
<dbReference type="NCBIfam" id="TIGR00231">
    <property type="entry name" value="small_GTP"/>
    <property type="match status" value="1"/>
</dbReference>
<keyword evidence="13" id="KW-1185">Reference proteome</keyword>
<evidence type="ECO:0000256" key="10">
    <source>
        <dbReference type="HAMAP-Rule" id="MF_00321"/>
    </source>
</evidence>
<keyword evidence="9 10" id="KW-0131">Cell cycle</keyword>
<accession>A0A0U5J9Z0</accession>
<proteinExistence type="inferred from homology"/>
<evidence type="ECO:0000256" key="6">
    <source>
        <dbReference type="ARBA" id="ARBA00022842"/>
    </source>
</evidence>
<dbReference type="HAMAP" id="MF_00321">
    <property type="entry name" value="GTPase_EngB"/>
    <property type="match status" value="1"/>
</dbReference>
<protein>
    <recommendedName>
        <fullName evidence="10">Probable GTP-binding protein EngB</fullName>
    </recommendedName>
</protein>
<evidence type="ECO:0000256" key="5">
    <source>
        <dbReference type="ARBA" id="ARBA00022741"/>
    </source>
</evidence>
<keyword evidence="6" id="KW-0460">Magnesium</keyword>
<dbReference type="PANTHER" id="PTHR11649:SF13">
    <property type="entry name" value="ENGB-TYPE G DOMAIN-CONTAINING PROTEIN"/>
    <property type="match status" value="1"/>
</dbReference>
<keyword evidence="4" id="KW-0479">Metal-binding</keyword>
<dbReference type="GO" id="GO:0046872">
    <property type="term" value="F:metal ion binding"/>
    <property type="evidence" value="ECO:0007669"/>
    <property type="project" value="UniProtKB-KW"/>
</dbReference>
<keyword evidence="3 10" id="KW-0132">Cell division</keyword>
<feature type="domain" description="EngB-type G" evidence="11">
    <location>
        <begin position="29"/>
        <end position="201"/>
    </location>
</feature>
<organism evidence="12 13">
    <name type="scientific">Candidatus Protochlamydia naegleriophila</name>
    <dbReference type="NCBI Taxonomy" id="389348"/>
    <lineage>
        <taxon>Bacteria</taxon>
        <taxon>Pseudomonadati</taxon>
        <taxon>Chlamydiota</taxon>
        <taxon>Chlamydiia</taxon>
        <taxon>Parachlamydiales</taxon>
        <taxon>Parachlamydiaceae</taxon>
        <taxon>Candidatus Protochlamydia</taxon>
    </lineage>
</organism>
<dbReference type="Pfam" id="PF01926">
    <property type="entry name" value="MMR_HSR1"/>
    <property type="match status" value="1"/>
</dbReference>
<gene>
    <name evidence="10 12" type="primary">engB</name>
    <name evidence="12" type="ORF">PNK_0248</name>
</gene>
<dbReference type="GO" id="GO:0000917">
    <property type="term" value="P:division septum assembly"/>
    <property type="evidence" value="ECO:0007669"/>
    <property type="project" value="UniProtKB-KW"/>
</dbReference>
<comment type="similarity">
    <text evidence="2 10">Belongs to the TRAFAC class TrmE-Era-EngA-EngB-Septin-like GTPase superfamily. EngB GTPase family.</text>
</comment>
<dbReference type="PROSITE" id="PS51706">
    <property type="entry name" value="G_ENGB"/>
    <property type="match status" value="1"/>
</dbReference>
<dbReference type="NCBIfam" id="TIGR03598">
    <property type="entry name" value="GTPase_YsxC"/>
    <property type="match status" value="1"/>
</dbReference>
<dbReference type="CDD" id="cd01876">
    <property type="entry name" value="YihA_EngB"/>
    <property type="match status" value="1"/>
</dbReference>
<evidence type="ECO:0000313" key="13">
    <source>
        <dbReference type="Proteomes" id="UP000069902"/>
    </source>
</evidence>
<sequence length="206" mass="23792">MKKTVQARFIKTAVQPKDYPVIRSQSGTILPEIAVVGRSNVGKSSLLNHLFEAKHLVKTSATPGKTQHLNFFTMNDEIAFADLPGYGYAKVPASVKKEWGPMVRAYLEKRESLKLILFLLDVRRIPNDEDLQFLEWVLHNEKAVILVITKIDKVNQKELKQNTEKILKELNLMNLHYLYYSVPKNRGRKELMNMIQDALQDEEKQE</sequence>
<keyword evidence="8 10" id="KW-0717">Septation</keyword>
<dbReference type="STRING" id="389348.PNK_0248"/>
<comment type="cofactor">
    <cofactor evidence="1">
        <name>Mg(2+)</name>
        <dbReference type="ChEBI" id="CHEBI:18420"/>
    </cofactor>
</comment>
<dbReference type="RefSeq" id="WP_032124887.1">
    <property type="nucleotide sequence ID" value="NZ_LN879502.1"/>
</dbReference>
<dbReference type="InParanoid" id="A0A0U5J9Z0"/>
<evidence type="ECO:0000256" key="8">
    <source>
        <dbReference type="ARBA" id="ARBA00023210"/>
    </source>
</evidence>
<comment type="function">
    <text evidence="10">Necessary for normal cell division and for the maintenance of normal septation.</text>
</comment>
<evidence type="ECO:0000256" key="7">
    <source>
        <dbReference type="ARBA" id="ARBA00023134"/>
    </source>
</evidence>
<keyword evidence="7 10" id="KW-0342">GTP-binding</keyword>
<dbReference type="InterPro" id="IPR006073">
    <property type="entry name" value="GTP-bd"/>
</dbReference>
<dbReference type="FunCoup" id="A0A0U5J9Z0">
    <property type="interactions" value="311"/>
</dbReference>
<dbReference type="AlphaFoldDB" id="A0A0U5J9Z0"/>
<name>A0A0U5J9Z0_9BACT</name>
<dbReference type="InterPro" id="IPR005225">
    <property type="entry name" value="Small_GTP-bd"/>
</dbReference>
<dbReference type="InterPro" id="IPR019987">
    <property type="entry name" value="GTP-bd_ribosome_bio_YsxC"/>
</dbReference>
<dbReference type="EMBL" id="LN879502">
    <property type="protein sequence ID" value="CUI15885.1"/>
    <property type="molecule type" value="Genomic_DNA"/>
</dbReference>
<reference evidence="13" key="1">
    <citation type="submission" date="2015-09" db="EMBL/GenBank/DDBJ databases">
        <authorList>
            <person name="Bertelli C."/>
        </authorList>
    </citation>
    <scope>NUCLEOTIDE SEQUENCE [LARGE SCALE GENOMIC DNA]</scope>
    <source>
        <strain evidence="13">KNic</strain>
    </source>
</reference>
<evidence type="ECO:0000256" key="9">
    <source>
        <dbReference type="ARBA" id="ARBA00023306"/>
    </source>
</evidence>
<dbReference type="InterPro" id="IPR027417">
    <property type="entry name" value="P-loop_NTPase"/>
</dbReference>
<dbReference type="PATRIC" id="fig|389348.3.peg.280"/>
<evidence type="ECO:0000256" key="2">
    <source>
        <dbReference type="ARBA" id="ARBA00009638"/>
    </source>
</evidence>
<dbReference type="PANTHER" id="PTHR11649">
    <property type="entry name" value="MSS1/TRME-RELATED GTP-BINDING PROTEIN"/>
    <property type="match status" value="1"/>
</dbReference>
<keyword evidence="5 10" id="KW-0547">Nucleotide-binding</keyword>
<dbReference type="InterPro" id="IPR030393">
    <property type="entry name" value="G_ENGB_dom"/>
</dbReference>
<evidence type="ECO:0000256" key="1">
    <source>
        <dbReference type="ARBA" id="ARBA00001946"/>
    </source>
</evidence>
<evidence type="ECO:0000256" key="4">
    <source>
        <dbReference type="ARBA" id="ARBA00022723"/>
    </source>
</evidence>
<dbReference type="KEGG" id="pnl:PNK_0248"/>
<evidence type="ECO:0000259" key="11">
    <source>
        <dbReference type="PROSITE" id="PS51706"/>
    </source>
</evidence>
<dbReference type="GO" id="GO:0005829">
    <property type="term" value="C:cytosol"/>
    <property type="evidence" value="ECO:0007669"/>
    <property type="project" value="TreeGrafter"/>
</dbReference>
<dbReference type="Proteomes" id="UP000069902">
    <property type="component" value="Chromosome cPNK"/>
</dbReference>